<feature type="chain" id="PRO_5015532907" description="Fibronectin type-III domain-containing protein" evidence="1">
    <location>
        <begin position="24"/>
        <end position="192"/>
    </location>
</feature>
<sequence length="192" mass="20025">MKSWLLSLLLVVFVSRCAASVVAITTTSLPNGTVETAYSAAIQASGGCTPYKWAIASGALPAGVTAKVPSTRTSLTLTGKPSKASTDSFVVKVTGCGGHLSQFSYKIVIQATAIHVVELSWKASTSDDVTGYNVYRCPDGVTWKKINVSLIGSTVYSDSTVANETTYYYATTAVNIYGAESSMSGAVKAVIP</sequence>
<protein>
    <recommendedName>
        <fullName evidence="2">Fibronectin type-III domain-containing protein</fullName>
    </recommendedName>
</protein>
<dbReference type="Proteomes" id="UP000238701">
    <property type="component" value="Unassembled WGS sequence"/>
</dbReference>
<evidence type="ECO:0000313" key="3">
    <source>
        <dbReference type="EMBL" id="SPF48200.1"/>
    </source>
</evidence>
<dbReference type="SUPFAM" id="SSF49265">
    <property type="entry name" value="Fibronectin type III"/>
    <property type="match status" value="1"/>
</dbReference>
<keyword evidence="1" id="KW-0732">Signal</keyword>
<dbReference type="InterPro" id="IPR003961">
    <property type="entry name" value="FN3_dom"/>
</dbReference>
<proteinExistence type="predicted"/>
<name>A0A2U3L8Q5_9BACT</name>
<reference evidence="4" key="1">
    <citation type="submission" date="2018-02" db="EMBL/GenBank/DDBJ databases">
        <authorList>
            <person name="Hausmann B."/>
        </authorList>
    </citation>
    <scope>NUCLEOTIDE SEQUENCE [LARGE SCALE GENOMIC DNA]</scope>
    <source>
        <strain evidence="4">Peat soil MAG SbA1</strain>
    </source>
</reference>
<dbReference type="InterPro" id="IPR036116">
    <property type="entry name" value="FN3_sf"/>
</dbReference>
<dbReference type="AlphaFoldDB" id="A0A2U3L8Q5"/>
<evidence type="ECO:0000256" key="1">
    <source>
        <dbReference type="SAM" id="SignalP"/>
    </source>
</evidence>
<feature type="signal peptide" evidence="1">
    <location>
        <begin position="1"/>
        <end position="23"/>
    </location>
</feature>
<evidence type="ECO:0000313" key="4">
    <source>
        <dbReference type="Proteomes" id="UP000238701"/>
    </source>
</evidence>
<feature type="domain" description="Fibronectin type-III" evidence="2">
    <location>
        <begin position="103"/>
        <end position="192"/>
    </location>
</feature>
<organism evidence="3 4">
    <name type="scientific">Candidatus Sulfotelmatobacter kueseliae</name>
    <dbReference type="NCBI Taxonomy" id="2042962"/>
    <lineage>
        <taxon>Bacteria</taxon>
        <taxon>Pseudomonadati</taxon>
        <taxon>Acidobacteriota</taxon>
        <taxon>Terriglobia</taxon>
        <taxon>Terriglobales</taxon>
        <taxon>Candidatus Korobacteraceae</taxon>
        <taxon>Candidatus Sulfotelmatobacter</taxon>
    </lineage>
</organism>
<gene>
    <name evidence="3" type="ORF">SBA1_820002</name>
</gene>
<accession>A0A2U3L8Q5</accession>
<dbReference type="InterPro" id="IPR013783">
    <property type="entry name" value="Ig-like_fold"/>
</dbReference>
<dbReference type="EMBL" id="OMOD01000180">
    <property type="protein sequence ID" value="SPF48200.1"/>
    <property type="molecule type" value="Genomic_DNA"/>
</dbReference>
<dbReference type="OrthoDB" id="98106at2"/>
<dbReference type="PROSITE" id="PS50853">
    <property type="entry name" value="FN3"/>
    <property type="match status" value="1"/>
</dbReference>
<dbReference type="Gene3D" id="2.60.40.10">
    <property type="entry name" value="Immunoglobulins"/>
    <property type="match status" value="2"/>
</dbReference>
<evidence type="ECO:0000259" key="2">
    <source>
        <dbReference type="PROSITE" id="PS50853"/>
    </source>
</evidence>